<evidence type="ECO:0000256" key="2">
    <source>
        <dbReference type="ARBA" id="ARBA00022844"/>
    </source>
</evidence>
<evidence type="ECO:0000313" key="3">
    <source>
        <dbReference type="EMBL" id="AND75136.1"/>
    </source>
</evidence>
<evidence type="ECO:0000313" key="4">
    <source>
        <dbReference type="Proteomes" id="UP000225821"/>
    </source>
</evidence>
<protein>
    <submittedName>
        <fullName evidence="3">Uncharacterized protein</fullName>
    </submittedName>
</protein>
<reference evidence="3 4" key="1">
    <citation type="submission" date="2016-03" db="EMBL/GenBank/DDBJ databases">
        <title>Characterisation of pf16 and phiPMW: Two novel phages infecting Pseudomonas putida PpG1.</title>
        <authorList>
            <person name="Magill D.J."/>
            <person name="Krylov V.N."/>
            <person name="Shaburova O.V."/>
            <person name="Allen C.C.R."/>
            <person name="McGrath J.W."/>
            <person name="Quinn J.P."/>
            <person name="Kulakov L.A."/>
        </authorList>
    </citation>
    <scope>NUCLEOTIDE SEQUENCE [LARGE SCALE GENOMIC DNA]</scope>
</reference>
<name>A0A1S5R463_9CAUD</name>
<organism evidence="3 4">
    <name type="scientific">Pseudomonas phage pf16</name>
    <dbReference type="NCBI Taxonomy" id="1815630"/>
    <lineage>
        <taxon>Viruses</taxon>
        <taxon>Duplodnaviria</taxon>
        <taxon>Heunggongvirae</taxon>
        <taxon>Uroviricota</taxon>
        <taxon>Caudoviricetes</taxon>
        <taxon>Chakrabartyvirus</taxon>
        <taxon>Chakrabartyvirus pf16</taxon>
    </lineage>
</organism>
<sequence>MTADKTKVVQRGIKGSKLTHPELDGNFQELVNVIDDVAAIPNTFATIASLEVVETALQSKTEQTDIDQSIDALETNLSATDGATRVGHGAGTVAAALDAVTDVTDSLTSDTGSDVVKIRGRTITERFDDALNVLDFVQKPYTDTSKHQAGIVAAIAAAKLQNKELYWPMLLTSTEALADLHTVRHRGPGGIVAGSDTFYVDPTPTQSNKLYMAPSGTGDGITSARPLNGFTGTISVLQQYAPLCTRWDVVGSAGTYIETVVIPDWIAIGRSYLAFTFPAPVGDRAEPATYPAILSGSGLTALQGFLSGLGNRISISNLAVNNWYDSALTNVNQVRRGLSVSSGSFVYLVNCAMTNNGLANVSALPGGTAVVTGGVYDGARYGFDNTGGRLSFSATTTTYSVVRNALEYGLYQKHDSSTVMDYTEFRNCGKIAAAVSYGAAIFAYKSNASVDTRGVKFYANNICWNVRGGFVADNPGIPDVYGTGADANARRYLCRGGGRDDIDTYETNSVNDITKRFGGGSTTSATDVLLLDAIATTREGYLANTDQCLKMQLFCRAQTGDALITPLLRHAGGTVSLGTYRITAGKYGEIRLVIRPTSGQTTLQVNFACTDAIQNLGAAVGQIISSTVDLKTVSLSVEVNGRAEGGGTASLMTCIVEKSG</sequence>
<gene>
    <name evidence="3" type="ORF">pf16_213</name>
</gene>
<dbReference type="Proteomes" id="UP000225821">
    <property type="component" value="Segment"/>
</dbReference>
<dbReference type="InterPro" id="IPR011050">
    <property type="entry name" value="Pectin_lyase_fold/virulence"/>
</dbReference>
<proteinExistence type="predicted"/>
<dbReference type="EMBL" id="KU873925">
    <property type="protein sequence ID" value="AND75136.1"/>
    <property type="molecule type" value="Genomic_DNA"/>
</dbReference>
<dbReference type="GO" id="GO:0051701">
    <property type="term" value="P:biological process involved in interaction with host"/>
    <property type="evidence" value="ECO:0007669"/>
    <property type="project" value="UniProtKB-ARBA"/>
</dbReference>
<accession>A0A1S5R463</accession>
<dbReference type="SUPFAM" id="SSF51126">
    <property type="entry name" value="Pectin lyase-like"/>
    <property type="match status" value="1"/>
</dbReference>
<keyword evidence="4" id="KW-1185">Reference proteome</keyword>
<comment type="subcellular location">
    <subcellularLocation>
        <location evidence="1">Virion</location>
    </subcellularLocation>
</comment>
<dbReference type="OrthoDB" id="6470at10239"/>
<keyword evidence="2" id="KW-0946">Virion</keyword>
<dbReference type="GO" id="GO:0019058">
    <property type="term" value="P:viral life cycle"/>
    <property type="evidence" value="ECO:0007669"/>
    <property type="project" value="UniProtKB-ARBA"/>
</dbReference>
<dbReference type="GO" id="GO:0044423">
    <property type="term" value="C:virion component"/>
    <property type="evidence" value="ECO:0007669"/>
    <property type="project" value="UniProtKB-KW"/>
</dbReference>
<evidence type="ECO:0000256" key="1">
    <source>
        <dbReference type="ARBA" id="ARBA00004328"/>
    </source>
</evidence>